<protein>
    <submittedName>
        <fullName evidence="1">Uncharacterized protein</fullName>
    </submittedName>
</protein>
<dbReference type="Gene3D" id="3.20.20.80">
    <property type="entry name" value="Glycosidases"/>
    <property type="match status" value="1"/>
</dbReference>
<dbReference type="EMBL" id="JABXJJ020000027">
    <property type="protein sequence ID" value="MDI5971914.1"/>
    <property type="molecule type" value="Genomic_DNA"/>
</dbReference>
<dbReference type="SUPFAM" id="SSF51445">
    <property type="entry name" value="(Trans)glycosidases"/>
    <property type="match status" value="1"/>
</dbReference>
<dbReference type="AlphaFoldDB" id="A0AA90H7F2"/>
<reference evidence="1" key="1">
    <citation type="submission" date="2023-05" db="EMBL/GenBank/DDBJ databases">
        <title>Streptantibioticus silvisoli sp. nov., acidotolerant actinomycetes 1 from pine litter.</title>
        <authorList>
            <person name="Swiecimska M."/>
            <person name="Golinska P."/>
            <person name="Sangal V."/>
            <person name="Wachnowicz B."/>
            <person name="Goodfellow M."/>
        </authorList>
    </citation>
    <scope>NUCLEOTIDE SEQUENCE</scope>
    <source>
        <strain evidence="1">SL13</strain>
    </source>
</reference>
<proteinExistence type="predicted"/>
<accession>A0AA90H7F2</accession>
<gene>
    <name evidence="1" type="ORF">POF50_021690</name>
</gene>
<sequence length="227" mass="24293">MTRTMYDGVTVADLPSGAPLYAGYVDGIYANVTALRKRFPKARVVEIAVFASTHAGQVLDVETGDATPAQAPGWVTARRHAGADPTVYCNSSTWPSVRSAFTKAGVAQPHYWIADYDGKATVPSGAVAKQFKSTAHYDQSVVADYWPGVDPEEDDMALSADDKKWLAAEIASQIKAALPSIAAAVAHTDGLYTAPADRSDQSNKTWSLESMVTDINTHVRDLTDDKG</sequence>
<dbReference type="RefSeq" id="WP_271315900.1">
    <property type="nucleotide sequence ID" value="NZ_JABXJJ020000027.1"/>
</dbReference>
<comment type="caution">
    <text evidence="1">The sequence shown here is derived from an EMBL/GenBank/DDBJ whole genome shotgun (WGS) entry which is preliminary data.</text>
</comment>
<organism evidence="1">
    <name type="scientific">Streptantibioticus silvisoli</name>
    <dbReference type="NCBI Taxonomy" id="2705255"/>
    <lineage>
        <taxon>Bacteria</taxon>
        <taxon>Bacillati</taxon>
        <taxon>Actinomycetota</taxon>
        <taxon>Actinomycetes</taxon>
        <taxon>Kitasatosporales</taxon>
        <taxon>Streptomycetaceae</taxon>
        <taxon>Streptantibioticus</taxon>
    </lineage>
</organism>
<dbReference type="InterPro" id="IPR017853">
    <property type="entry name" value="GH"/>
</dbReference>
<name>A0AA90H7F2_9ACTN</name>
<evidence type="ECO:0000313" key="1">
    <source>
        <dbReference type="EMBL" id="MDI5971914.1"/>
    </source>
</evidence>